<proteinExistence type="predicted"/>
<name>A0ACD4NSX7_9HYPH</name>
<sequence>MIGTKLRSVAFNTLFYANLFAQLLFWSPVFFLVPEAVAWRIVKNWARSSLWLLQVIVGARSHVAGTERIPHGAAIIAAKHQSFWDVLALLPVIDRPTFILKKELMRVPIFGWFARRMRMIPVDRKKRGGAIASMLEGAHRAIADGRQIVIFPEGTRTRPGAEADYRPGVFRLYEALGVPAVPVAVNAGLYWPSGTYLRQPGVVRAEVLEPIPPGLDRAAFLDRLRRTIEAHCLGLLRRAYDERPELPMNEAVRAKLRVRQAAED</sequence>
<keyword evidence="1" id="KW-0012">Acyltransferase</keyword>
<gene>
    <name evidence="1" type="ORF">OXU80_06480</name>
</gene>
<accession>A0ACD4NSX7</accession>
<keyword evidence="1" id="KW-0808">Transferase</keyword>
<protein>
    <submittedName>
        <fullName evidence="1">Lysophospholipid acyltransferase family protein</fullName>
    </submittedName>
</protein>
<dbReference type="Proteomes" id="UP001163223">
    <property type="component" value="Chromosome"/>
</dbReference>
<evidence type="ECO:0000313" key="1">
    <source>
        <dbReference type="EMBL" id="WAJ29863.1"/>
    </source>
</evidence>
<reference evidence="1" key="1">
    <citation type="submission" date="2022-11" db="EMBL/GenBank/DDBJ databases">
        <title>beta-Carotene-producing bacterium, Jeongeuplla avenae sp. nov., alleviates the salt stress of Arabidopsis seedlings.</title>
        <authorList>
            <person name="Jiang L."/>
            <person name="Lee J."/>
        </authorList>
    </citation>
    <scope>NUCLEOTIDE SEQUENCE</scope>
    <source>
        <strain evidence="1">DY_R2A_6</strain>
    </source>
</reference>
<evidence type="ECO:0000313" key="2">
    <source>
        <dbReference type="Proteomes" id="UP001163223"/>
    </source>
</evidence>
<dbReference type="EMBL" id="CP113520">
    <property type="protein sequence ID" value="WAJ29863.1"/>
    <property type="molecule type" value="Genomic_DNA"/>
</dbReference>
<keyword evidence="2" id="KW-1185">Reference proteome</keyword>
<organism evidence="1 2">
    <name type="scientific">Antarcticirhabdus aurantiaca</name>
    <dbReference type="NCBI Taxonomy" id="2606717"/>
    <lineage>
        <taxon>Bacteria</taxon>
        <taxon>Pseudomonadati</taxon>
        <taxon>Pseudomonadota</taxon>
        <taxon>Alphaproteobacteria</taxon>
        <taxon>Hyphomicrobiales</taxon>
        <taxon>Aurantimonadaceae</taxon>
        <taxon>Antarcticirhabdus</taxon>
    </lineage>
</organism>